<evidence type="ECO:0000313" key="3">
    <source>
        <dbReference type="Proteomes" id="UP000225706"/>
    </source>
</evidence>
<protein>
    <recommendedName>
        <fullName evidence="4">Reverse transcriptase domain-containing protein</fullName>
    </recommendedName>
</protein>
<feature type="region of interest" description="Disordered" evidence="1">
    <location>
        <begin position="212"/>
        <end position="232"/>
    </location>
</feature>
<evidence type="ECO:0008006" key="4">
    <source>
        <dbReference type="Google" id="ProtNLM"/>
    </source>
</evidence>
<sequence>MLFVHDVAFTSHTEEVVQSLMERFSQACKDFRLTISLKKTNVLGQEHQRQPVLRCRNQQTHRQGCNNPRITGNSRLGELQAEHSNQEAVYHTFIANTLLCESESWMTYARQEQKLNSLRMRFLRWILGISWSDKEPNAQKKVTKTRKQAAASEPVIEFKSTELSEQLRGCLKFLQQGIHIVFKSETSLPSELITAKDAVDPAKQDGVVYRIPMQGQRSYSNKTSPRQDQQGQ</sequence>
<keyword evidence="3" id="KW-1185">Reference proteome</keyword>
<reference evidence="3" key="1">
    <citation type="journal article" date="2017" name="bioRxiv">
        <title>Comparative analysis of the genomes of Stylophora pistillata and Acropora digitifera provides evidence for extensive differences between species of corals.</title>
        <authorList>
            <person name="Voolstra C.R."/>
            <person name="Li Y."/>
            <person name="Liew Y.J."/>
            <person name="Baumgarten S."/>
            <person name="Zoccola D."/>
            <person name="Flot J.-F."/>
            <person name="Tambutte S."/>
            <person name="Allemand D."/>
            <person name="Aranda M."/>
        </authorList>
    </citation>
    <scope>NUCLEOTIDE SEQUENCE [LARGE SCALE GENOMIC DNA]</scope>
</reference>
<dbReference type="PANTHER" id="PTHR47027">
    <property type="entry name" value="REVERSE TRANSCRIPTASE DOMAIN-CONTAINING PROTEIN"/>
    <property type="match status" value="1"/>
</dbReference>
<evidence type="ECO:0000256" key="1">
    <source>
        <dbReference type="SAM" id="MobiDB-lite"/>
    </source>
</evidence>
<feature type="compositionally biased region" description="Polar residues" evidence="1">
    <location>
        <begin position="215"/>
        <end position="232"/>
    </location>
</feature>
<proteinExistence type="predicted"/>
<dbReference type="AlphaFoldDB" id="A0A2B4R9B8"/>
<comment type="caution">
    <text evidence="2">The sequence shown here is derived from an EMBL/GenBank/DDBJ whole genome shotgun (WGS) entry which is preliminary data.</text>
</comment>
<gene>
    <name evidence="2" type="ORF">AWC38_SpisGene22142</name>
</gene>
<dbReference type="EMBL" id="LSMT01000904">
    <property type="protein sequence ID" value="PFX13746.1"/>
    <property type="molecule type" value="Genomic_DNA"/>
</dbReference>
<evidence type="ECO:0000313" key="2">
    <source>
        <dbReference type="EMBL" id="PFX13746.1"/>
    </source>
</evidence>
<accession>A0A2B4R9B8</accession>
<dbReference type="Proteomes" id="UP000225706">
    <property type="component" value="Unassembled WGS sequence"/>
</dbReference>
<organism evidence="2 3">
    <name type="scientific">Stylophora pistillata</name>
    <name type="common">Smooth cauliflower coral</name>
    <dbReference type="NCBI Taxonomy" id="50429"/>
    <lineage>
        <taxon>Eukaryota</taxon>
        <taxon>Metazoa</taxon>
        <taxon>Cnidaria</taxon>
        <taxon>Anthozoa</taxon>
        <taxon>Hexacorallia</taxon>
        <taxon>Scleractinia</taxon>
        <taxon>Astrocoeniina</taxon>
        <taxon>Pocilloporidae</taxon>
        <taxon>Stylophora</taxon>
    </lineage>
</organism>
<name>A0A2B4R9B8_STYPI</name>
<dbReference type="PANTHER" id="PTHR47027:SF20">
    <property type="entry name" value="REVERSE TRANSCRIPTASE-LIKE PROTEIN WITH RNA-DIRECTED DNA POLYMERASE DOMAIN"/>
    <property type="match status" value="1"/>
</dbReference>